<evidence type="ECO:0000256" key="1">
    <source>
        <dbReference type="SAM" id="MobiDB-lite"/>
    </source>
</evidence>
<keyword evidence="3" id="KW-1185">Reference proteome</keyword>
<gene>
    <name evidence="2" type="ORF">NBG84_08395</name>
</gene>
<sequence length="366" mass="38710">MLTATTESSRRTLTGAVSKRGQGTLVRRHDAVQKPEKPLRPIRPNSISDVRDAITLNQVATVRRVPGSDVAPPLAVLGHRPQRAGTLVGLARQLSKGAWGTCETNRHRRYGRGQSSVREKRATFSITPHPPEARPGPAAEEAMANRAHRDLTNRHFAVHPPGGRQEVCKGALSPAPSPAAYLQQPPLVLISTATVAVKWLVDQAYPSYRQTVVPVSTTLLPVAAAFTFQGAPAGSPLGATISARARSTDVAVVMTTAPQSPVPVDDVMYRASESALLRAVGWGEEATIRPVLLKGTLIGLLGTVAGTRRGEITAPWLTPGAGAGDLLVPGARIVRTGAVLSAAAGLVPVPMQWRKPTARLLAKERA</sequence>
<feature type="compositionally biased region" description="Basic and acidic residues" evidence="1">
    <location>
        <begin position="27"/>
        <end position="39"/>
    </location>
</feature>
<name>A0ABT0UI61_9ACTN</name>
<reference evidence="2" key="1">
    <citation type="submission" date="2022-06" db="EMBL/GenBank/DDBJ databases">
        <title>Genome public.</title>
        <authorList>
            <person name="Sun Q."/>
        </authorList>
    </citation>
    <scope>NUCLEOTIDE SEQUENCE</scope>
    <source>
        <strain evidence="2">CWNU-1</strain>
    </source>
</reference>
<dbReference type="EMBL" id="JAMQAW010000007">
    <property type="protein sequence ID" value="MCM2388317.1"/>
    <property type="molecule type" value="Genomic_DNA"/>
</dbReference>
<organism evidence="2 3">
    <name type="scientific">Streptomyces albipurpureus</name>
    <dbReference type="NCBI Taxonomy" id="2897419"/>
    <lineage>
        <taxon>Bacteria</taxon>
        <taxon>Bacillati</taxon>
        <taxon>Actinomycetota</taxon>
        <taxon>Actinomycetes</taxon>
        <taxon>Kitasatosporales</taxon>
        <taxon>Streptomycetaceae</taxon>
        <taxon>Streptomyces</taxon>
    </lineage>
</organism>
<dbReference type="Proteomes" id="UP001431429">
    <property type="component" value="Unassembled WGS sequence"/>
</dbReference>
<proteinExistence type="predicted"/>
<dbReference type="RefSeq" id="WP_250918658.1">
    <property type="nucleotide sequence ID" value="NZ_JAMQAW010000007.1"/>
</dbReference>
<comment type="caution">
    <text evidence="2">The sequence shown here is derived from an EMBL/GenBank/DDBJ whole genome shotgun (WGS) entry which is preliminary data.</text>
</comment>
<evidence type="ECO:0000313" key="3">
    <source>
        <dbReference type="Proteomes" id="UP001431429"/>
    </source>
</evidence>
<evidence type="ECO:0000313" key="2">
    <source>
        <dbReference type="EMBL" id="MCM2388317.1"/>
    </source>
</evidence>
<protein>
    <submittedName>
        <fullName evidence="2">Uncharacterized protein</fullName>
    </submittedName>
</protein>
<feature type="region of interest" description="Disordered" evidence="1">
    <location>
        <begin position="1"/>
        <end position="45"/>
    </location>
</feature>
<accession>A0ABT0UI61</accession>